<feature type="transmembrane region" description="Helical" evidence="6">
    <location>
        <begin position="58"/>
        <end position="78"/>
    </location>
</feature>
<comment type="caution">
    <text evidence="8">The sequence shown here is derived from an EMBL/GenBank/DDBJ whole genome shotgun (WGS) entry which is preliminary data.</text>
</comment>
<feature type="transmembrane region" description="Helical" evidence="6">
    <location>
        <begin position="382"/>
        <end position="400"/>
    </location>
</feature>
<feature type="transmembrane region" description="Helical" evidence="6">
    <location>
        <begin position="291"/>
        <end position="312"/>
    </location>
</feature>
<dbReference type="AlphaFoldDB" id="A0A831TDE1"/>
<feature type="transmembrane region" description="Helical" evidence="6">
    <location>
        <begin position="218"/>
        <end position="237"/>
    </location>
</feature>
<accession>A0A831TDE1</accession>
<reference evidence="8" key="1">
    <citation type="journal article" date="2020" name="mSystems">
        <title>Genome- and Community-Level Interaction Insights into Carbon Utilization and Element Cycling Functions of Hydrothermarchaeota in Hydrothermal Sediment.</title>
        <authorList>
            <person name="Zhou Z."/>
            <person name="Liu Y."/>
            <person name="Xu W."/>
            <person name="Pan J."/>
            <person name="Luo Z.H."/>
            <person name="Li M."/>
        </authorList>
    </citation>
    <scope>NUCLEOTIDE SEQUENCE [LARGE SCALE GENOMIC DNA]</scope>
    <source>
        <strain evidence="8">SpSt-210</strain>
    </source>
</reference>
<organism evidence="8">
    <name type="scientific">Thermorudis peleae</name>
    <dbReference type="NCBI Taxonomy" id="1382356"/>
    <lineage>
        <taxon>Bacteria</taxon>
        <taxon>Pseudomonadati</taxon>
        <taxon>Thermomicrobiota</taxon>
        <taxon>Thermomicrobia</taxon>
        <taxon>Thermomicrobia incertae sedis</taxon>
        <taxon>Thermorudis</taxon>
    </lineage>
</organism>
<feature type="transmembrane region" description="Helical" evidence="6">
    <location>
        <begin position="351"/>
        <end position="370"/>
    </location>
</feature>
<sequence length="416" mass="43701">MLYCPAGSESAPVSTRLEGINQWRLAPFYLGAAAGPFGSGAIPVYFHMMMDAFDVDRATFSLSVPAYMIAYAGVQLVSGSISDLTSRRSSILLGFASYGAATLLCGLAPSFPVFLLGQVLQGITNAFMTPILMATLGDVLPPHRYGRAMGIFSSTNLAGTMMGAVVAGLVAPLGWQAYYLLAAMLTWALAFWFLAWFRSYGRAVPARRRSTDLRGELAAIYRSIGTTVLLLASLSFLASGAMQGAQYLYGEVLRDLWGIATGSTGTILAVNGLAGLFLGPAAGYIIERIGVYRGAALGAGGMALSLVLMGLAPSPLAFAVGNFLLGGFGIGTWAALNTLAIRAVPELRGTVSAYFGSAKFLVRGVSPLWFTTLYELAGPRSIFFAAALMAVLLLVPLVALRSRVPEPAREAATVPS</sequence>
<comment type="subcellular location">
    <subcellularLocation>
        <location evidence="1">Cell membrane</location>
        <topology evidence="1">Multi-pass membrane protein</topology>
    </subcellularLocation>
</comment>
<keyword evidence="2" id="KW-1003">Cell membrane</keyword>
<evidence type="ECO:0000256" key="6">
    <source>
        <dbReference type="SAM" id="Phobius"/>
    </source>
</evidence>
<feature type="transmembrane region" description="Helical" evidence="6">
    <location>
        <begin position="318"/>
        <end position="339"/>
    </location>
</feature>
<dbReference type="InterPro" id="IPR036259">
    <property type="entry name" value="MFS_trans_sf"/>
</dbReference>
<dbReference type="InterPro" id="IPR020846">
    <property type="entry name" value="MFS_dom"/>
</dbReference>
<evidence type="ECO:0000256" key="1">
    <source>
        <dbReference type="ARBA" id="ARBA00004651"/>
    </source>
</evidence>
<evidence type="ECO:0000256" key="3">
    <source>
        <dbReference type="ARBA" id="ARBA00022692"/>
    </source>
</evidence>
<dbReference type="PANTHER" id="PTHR43124:SF3">
    <property type="entry name" value="CHLORAMPHENICOL EFFLUX PUMP RV0191"/>
    <property type="match status" value="1"/>
</dbReference>
<gene>
    <name evidence="8" type="ORF">ENP34_09945</name>
</gene>
<evidence type="ECO:0000256" key="4">
    <source>
        <dbReference type="ARBA" id="ARBA00022989"/>
    </source>
</evidence>
<feature type="transmembrane region" description="Helical" evidence="6">
    <location>
        <begin position="26"/>
        <end position="46"/>
    </location>
</feature>
<evidence type="ECO:0000256" key="5">
    <source>
        <dbReference type="ARBA" id="ARBA00023136"/>
    </source>
</evidence>
<evidence type="ECO:0000313" key="8">
    <source>
        <dbReference type="EMBL" id="HEG91742.1"/>
    </source>
</evidence>
<dbReference type="InterPro" id="IPR050189">
    <property type="entry name" value="MFS_Efflux_Transporters"/>
</dbReference>
<dbReference type="PANTHER" id="PTHR43124">
    <property type="entry name" value="PURINE EFFLUX PUMP PBUE"/>
    <property type="match status" value="1"/>
</dbReference>
<feature type="transmembrane region" description="Helical" evidence="6">
    <location>
        <begin position="90"/>
        <end position="109"/>
    </location>
</feature>
<proteinExistence type="predicted"/>
<feature type="transmembrane region" description="Helical" evidence="6">
    <location>
        <begin position="177"/>
        <end position="197"/>
    </location>
</feature>
<keyword evidence="5 6" id="KW-0472">Membrane</keyword>
<dbReference type="InterPro" id="IPR011701">
    <property type="entry name" value="MFS"/>
</dbReference>
<evidence type="ECO:0000259" key="7">
    <source>
        <dbReference type="PROSITE" id="PS50850"/>
    </source>
</evidence>
<dbReference type="GO" id="GO:0022857">
    <property type="term" value="F:transmembrane transporter activity"/>
    <property type="evidence" value="ECO:0007669"/>
    <property type="project" value="InterPro"/>
</dbReference>
<dbReference type="SUPFAM" id="SSF103473">
    <property type="entry name" value="MFS general substrate transporter"/>
    <property type="match status" value="1"/>
</dbReference>
<keyword evidence="3 6" id="KW-0812">Transmembrane</keyword>
<feature type="transmembrane region" description="Helical" evidence="6">
    <location>
        <begin position="115"/>
        <end position="136"/>
    </location>
</feature>
<dbReference type="EMBL" id="DSIY01000233">
    <property type="protein sequence ID" value="HEG91742.1"/>
    <property type="molecule type" value="Genomic_DNA"/>
</dbReference>
<keyword evidence="4 6" id="KW-1133">Transmembrane helix</keyword>
<feature type="transmembrane region" description="Helical" evidence="6">
    <location>
        <begin position="257"/>
        <end position="279"/>
    </location>
</feature>
<dbReference type="Gene3D" id="1.20.1250.20">
    <property type="entry name" value="MFS general substrate transporter like domains"/>
    <property type="match status" value="2"/>
</dbReference>
<protein>
    <submittedName>
        <fullName evidence="8">MFS transporter</fullName>
    </submittedName>
</protein>
<name>A0A831TDE1_9BACT</name>
<feature type="transmembrane region" description="Helical" evidence="6">
    <location>
        <begin position="148"/>
        <end position="171"/>
    </location>
</feature>
<evidence type="ECO:0000256" key="2">
    <source>
        <dbReference type="ARBA" id="ARBA00022475"/>
    </source>
</evidence>
<dbReference type="GO" id="GO:0005886">
    <property type="term" value="C:plasma membrane"/>
    <property type="evidence" value="ECO:0007669"/>
    <property type="project" value="UniProtKB-SubCell"/>
</dbReference>
<feature type="domain" description="Major facilitator superfamily (MFS) profile" evidence="7">
    <location>
        <begin position="24"/>
        <end position="405"/>
    </location>
</feature>
<dbReference type="Pfam" id="PF07690">
    <property type="entry name" value="MFS_1"/>
    <property type="match status" value="1"/>
</dbReference>
<dbReference type="PROSITE" id="PS50850">
    <property type="entry name" value="MFS"/>
    <property type="match status" value="1"/>
</dbReference>